<dbReference type="GO" id="GO:0004392">
    <property type="term" value="F:heme oxygenase (decyclizing) activity"/>
    <property type="evidence" value="ECO:0007669"/>
    <property type="project" value="InterPro"/>
</dbReference>
<sequence length="197" mass="22099">MSVSDLLKTETSELHTAVEQSIDWSGWLKTIPQYEQFLIRMVSFLPEVDQRLDQLLAVPEDWFRKRRKGEWALSDLCALRDSDLHAGSEEPAIAPSADTSQFTWIADAPTAAGVLYVLEGSTMGGQQLCHLVRNSFPAEAEVPLKYLNGYGTNTRSRWQQTKAWLDQFLEATADQAKAVDAAKKMFVVYGEQLGSQK</sequence>
<name>A0A368KMW7_9BACT</name>
<dbReference type="OrthoDB" id="114943at2"/>
<dbReference type="GO" id="GO:0006788">
    <property type="term" value="P:heme oxidation"/>
    <property type="evidence" value="ECO:0007669"/>
    <property type="project" value="InterPro"/>
</dbReference>
<reference evidence="1 2" key="1">
    <citation type="submission" date="2018-07" db="EMBL/GenBank/DDBJ databases">
        <title>Comparative genomes isolates from brazilian mangrove.</title>
        <authorList>
            <person name="De Araujo J.E."/>
            <person name="Taketani R.G."/>
            <person name="Silva M.C.P."/>
            <person name="Lourenco M.V."/>
            <person name="Oliveira V.M."/>
            <person name="Andreote F.D."/>
        </authorList>
    </citation>
    <scope>NUCLEOTIDE SEQUENCE [LARGE SCALE GENOMIC DNA]</scope>
    <source>
        <strain evidence="1 2">HEX PRIS-MGV</strain>
    </source>
</reference>
<gene>
    <name evidence="1" type="ORF">DTL42_21615</name>
</gene>
<dbReference type="InterPro" id="IPR016084">
    <property type="entry name" value="Haem_Oase-like_multi-hlx"/>
</dbReference>
<dbReference type="CDD" id="cd19166">
    <property type="entry name" value="HemeO-bac"/>
    <property type="match status" value="1"/>
</dbReference>
<protein>
    <recommendedName>
        <fullName evidence="3">Heme oxygenase</fullName>
    </recommendedName>
</protein>
<dbReference type="Pfam" id="PF01126">
    <property type="entry name" value="Heme_oxygenase"/>
    <property type="match status" value="1"/>
</dbReference>
<proteinExistence type="predicted"/>
<dbReference type="InterPro" id="IPR016053">
    <property type="entry name" value="Haem_Oase-like"/>
</dbReference>
<evidence type="ECO:0008006" key="3">
    <source>
        <dbReference type="Google" id="ProtNLM"/>
    </source>
</evidence>
<dbReference type="Proteomes" id="UP000253562">
    <property type="component" value="Unassembled WGS sequence"/>
</dbReference>
<evidence type="ECO:0000313" key="1">
    <source>
        <dbReference type="EMBL" id="RCS41172.1"/>
    </source>
</evidence>
<organism evidence="1 2">
    <name type="scientific">Bremerella cremea</name>
    <dbReference type="NCBI Taxonomy" id="1031537"/>
    <lineage>
        <taxon>Bacteria</taxon>
        <taxon>Pseudomonadati</taxon>
        <taxon>Planctomycetota</taxon>
        <taxon>Planctomycetia</taxon>
        <taxon>Pirellulales</taxon>
        <taxon>Pirellulaceae</taxon>
        <taxon>Bremerella</taxon>
    </lineage>
</organism>
<dbReference type="AlphaFoldDB" id="A0A368KMW7"/>
<dbReference type="EMBL" id="QPEX01000045">
    <property type="protein sequence ID" value="RCS41172.1"/>
    <property type="molecule type" value="Genomic_DNA"/>
</dbReference>
<dbReference type="RefSeq" id="WP_114372093.1">
    <property type="nucleotide sequence ID" value="NZ_QPEX01000045.1"/>
</dbReference>
<comment type="caution">
    <text evidence="1">The sequence shown here is derived from an EMBL/GenBank/DDBJ whole genome shotgun (WGS) entry which is preliminary data.</text>
</comment>
<dbReference type="SUPFAM" id="SSF48613">
    <property type="entry name" value="Heme oxygenase-like"/>
    <property type="match status" value="1"/>
</dbReference>
<accession>A0A368KMW7</accession>
<dbReference type="Gene3D" id="1.20.910.10">
    <property type="entry name" value="Heme oxygenase-like"/>
    <property type="match status" value="1"/>
</dbReference>
<evidence type="ECO:0000313" key="2">
    <source>
        <dbReference type="Proteomes" id="UP000253562"/>
    </source>
</evidence>